<dbReference type="Pfam" id="PF00005">
    <property type="entry name" value="ABC_tran"/>
    <property type="match status" value="1"/>
</dbReference>
<gene>
    <name evidence="7" type="ORF">EV675_1720</name>
</gene>
<sequence>MSAVAAQVRRHAATSRSKLEIDHMTYRYWVERNQTEFLAFDDVSLDVREGEFVCIVGPSGCGKTTLLNIVAGLLRYQEGTMRINGEPVNGPGVGRSMVFQSASLLPWRTVRGNVRYGMEMQRRFDRATMDGRTEQFIRMVGLAGFEERYPSELSGGMQQRVNLARALATDPDVLLMDEPFAALDAQTREFMQSELLNIWARSRKTVLFITHQIDEAVYLADRVVVMGTRPGRIKREFRVDFPRPRELSLKRGADFLRMSDGIWRLIEEEADRINVIRTE</sequence>
<keyword evidence="8" id="KW-1185">Reference proteome</keyword>
<evidence type="ECO:0000259" key="6">
    <source>
        <dbReference type="PROSITE" id="PS50893"/>
    </source>
</evidence>
<organism evidence="7 8">
    <name type="scientific">Pigmentiphaga kullae</name>
    <dbReference type="NCBI Taxonomy" id="151784"/>
    <lineage>
        <taxon>Bacteria</taxon>
        <taxon>Pseudomonadati</taxon>
        <taxon>Pseudomonadota</taxon>
        <taxon>Betaproteobacteria</taxon>
        <taxon>Burkholderiales</taxon>
        <taxon>Alcaligenaceae</taxon>
        <taxon>Pigmentiphaga</taxon>
    </lineage>
</organism>
<dbReference type="EMBL" id="SGXC01000001">
    <property type="protein sequence ID" value="RZS85690.1"/>
    <property type="molecule type" value="Genomic_DNA"/>
</dbReference>
<dbReference type="InterPro" id="IPR027417">
    <property type="entry name" value="P-loop_NTPase"/>
</dbReference>
<feature type="domain" description="ABC transporter" evidence="6">
    <location>
        <begin position="19"/>
        <end position="253"/>
    </location>
</feature>
<dbReference type="PROSITE" id="PS50893">
    <property type="entry name" value="ABC_TRANSPORTER_2"/>
    <property type="match status" value="1"/>
</dbReference>
<evidence type="ECO:0000256" key="1">
    <source>
        <dbReference type="ARBA" id="ARBA00005417"/>
    </source>
</evidence>
<keyword evidence="3" id="KW-1003">Cell membrane</keyword>
<evidence type="ECO:0000256" key="5">
    <source>
        <dbReference type="ARBA" id="ARBA00022840"/>
    </source>
</evidence>
<proteinExistence type="inferred from homology"/>
<evidence type="ECO:0000313" key="8">
    <source>
        <dbReference type="Proteomes" id="UP000292445"/>
    </source>
</evidence>
<evidence type="ECO:0000256" key="3">
    <source>
        <dbReference type="ARBA" id="ARBA00022475"/>
    </source>
</evidence>
<dbReference type="GO" id="GO:0005524">
    <property type="term" value="F:ATP binding"/>
    <property type="evidence" value="ECO:0007669"/>
    <property type="project" value="UniProtKB-KW"/>
</dbReference>
<dbReference type="AlphaFoldDB" id="A0A4Q7NMB5"/>
<name>A0A4Q7NMB5_9BURK</name>
<evidence type="ECO:0000256" key="2">
    <source>
        <dbReference type="ARBA" id="ARBA00022448"/>
    </source>
</evidence>
<comment type="similarity">
    <text evidence="1">Belongs to the ABC transporter superfamily.</text>
</comment>
<dbReference type="RefSeq" id="WP_207221925.1">
    <property type="nucleotide sequence ID" value="NZ_SGXC01000001.1"/>
</dbReference>
<dbReference type="InterPro" id="IPR003593">
    <property type="entry name" value="AAA+_ATPase"/>
</dbReference>
<dbReference type="PANTHER" id="PTHR42788:SF13">
    <property type="entry name" value="ALIPHATIC SULFONATES IMPORT ATP-BINDING PROTEIN SSUB"/>
    <property type="match status" value="1"/>
</dbReference>
<accession>A0A4Q7NMB5</accession>
<dbReference type="CDD" id="cd03293">
    <property type="entry name" value="ABC_NrtD_SsuB_transporters"/>
    <property type="match status" value="1"/>
</dbReference>
<comment type="caution">
    <text evidence="7">The sequence shown here is derived from an EMBL/GenBank/DDBJ whole genome shotgun (WGS) entry which is preliminary data.</text>
</comment>
<dbReference type="InterPro" id="IPR017871">
    <property type="entry name" value="ABC_transporter-like_CS"/>
</dbReference>
<dbReference type="SMART" id="SM00382">
    <property type="entry name" value="AAA"/>
    <property type="match status" value="1"/>
</dbReference>
<dbReference type="InterPro" id="IPR050166">
    <property type="entry name" value="ABC_transporter_ATP-bind"/>
</dbReference>
<keyword evidence="3" id="KW-0472">Membrane</keyword>
<dbReference type="Gene3D" id="3.40.50.300">
    <property type="entry name" value="P-loop containing nucleotide triphosphate hydrolases"/>
    <property type="match status" value="1"/>
</dbReference>
<evidence type="ECO:0000256" key="4">
    <source>
        <dbReference type="ARBA" id="ARBA00022741"/>
    </source>
</evidence>
<keyword evidence="4" id="KW-0547">Nucleotide-binding</keyword>
<keyword evidence="2" id="KW-0813">Transport</keyword>
<keyword evidence="5 7" id="KW-0067">ATP-binding</keyword>
<reference evidence="7 8" key="1">
    <citation type="submission" date="2019-02" db="EMBL/GenBank/DDBJ databases">
        <title>Genomic Encyclopedia of Type Strains, Phase IV (KMG-IV): sequencing the most valuable type-strain genomes for metagenomic binning, comparative biology and taxonomic classification.</title>
        <authorList>
            <person name="Goeker M."/>
        </authorList>
    </citation>
    <scope>NUCLEOTIDE SEQUENCE [LARGE SCALE GENOMIC DNA]</scope>
    <source>
        <strain evidence="7 8">K24</strain>
    </source>
</reference>
<dbReference type="SUPFAM" id="SSF52540">
    <property type="entry name" value="P-loop containing nucleoside triphosphate hydrolases"/>
    <property type="match status" value="1"/>
</dbReference>
<dbReference type="PROSITE" id="PS00211">
    <property type="entry name" value="ABC_TRANSPORTER_1"/>
    <property type="match status" value="1"/>
</dbReference>
<dbReference type="PANTHER" id="PTHR42788">
    <property type="entry name" value="TAURINE IMPORT ATP-BINDING PROTEIN-RELATED"/>
    <property type="match status" value="1"/>
</dbReference>
<dbReference type="GO" id="GO:0016887">
    <property type="term" value="F:ATP hydrolysis activity"/>
    <property type="evidence" value="ECO:0007669"/>
    <property type="project" value="InterPro"/>
</dbReference>
<protein>
    <submittedName>
        <fullName evidence="7">NitT/TauT family transport system ATP-binding protein</fullName>
    </submittedName>
</protein>
<dbReference type="Proteomes" id="UP000292445">
    <property type="component" value="Unassembled WGS sequence"/>
</dbReference>
<evidence type="ECO:0000313" key="7">
    <source>
        <dbReference type="EMBL" id="RZS85690.1"/>
    </source>
</evidence>
<dbReference type="InterPro" id="IPR003439">
    <property type="entry name" value="ABC_transporter-like_ATP-bd"/>
</dbReference>